<keyword evidence="9 13" id="KW-0472">Membrane</keyword>
<dbReference type="AlphaFoldDB" id="A0AAP0K2S8"/>
<feature type="transmembrane region" description="Helical" evidence="13">
    <location>
        <begin position="151"/>
        <end position="171"/>
    </location>
</feature>
<comment type="pathway">
    <text evidence="2">Lipid metabolism.</text>
</comment>
<keyword evidence="16" id="KW-1185">Reference proteome</keyword>
<dbReference type="GO" id="GO:0016020">
    <property type="term" value="C:membrane"/>
    <property type="evidence" value="ECO:0007669"/>
    <property type="project" value="UniProtKB-SubCell"/>
</dbReference>
<dbReference type="GO" id="GO:0008374">
    <property type="term" value="F:O-acyltransferase activity"/>
    <property type="evidence" value="ECO:0007669"/>
    <property type="project" value="InterPro"/>
</dbReference>
<proteinExistence type="inferred from homology"/>
<keyword evidence="10" id="KW-0594">Phospholipid biosynthesis</keyword>
<evidence type="ECO:0000256" key="3">
    <source>
        <dbReference type="ARBA" id="ARBA00008655"/>
    </source>
</evidence>
<name>A0AAP0K2S8_9MAGN</name>
<dbReference type="PANTHER" id="PTHR23063:SF52">
    <property type="entry name" value="LYSOPHOSPHATIDYLCHOLINE ACYLTRANSFERASE"/>
    <property type="match status" value="1"/>
</dbReference>
<evidence type="ECO:0000256" key="2">
    <source>
        <dbReference type="ARBA" id="ARBA00005189"/>
    </source>
</evidence>
<sequence>MFSRCSPMATTIDGVRAPLLEPSRIIGDAEAPSDEAEVIIDIESNGGFDEEEEERFPAETRVSNPFGFLGAGAEDSSFSVPAHTTIDPFRNNTPDVDGIYEWLKIAICLPIAIVRLVLFGLSLAVGYVATKFALAGWKDKENPMPRWRRRVLWITRFCSRAILFSFGYHWIRRRGRPAARELAPIVVCNHVSYIDPIFFFYEMFPTIVASESHDSIPFVGTIIRAMQRKAACDRFPRVLLFPEGTTTNGRVLISFQLGAFIPGYPIQPVAEAWGIDRALLICDKATTEHPNGGTEHGQALASSPKVARCGYAPRQKPTAT</sequence>
<keyword evidence="7 13" id="KW-1133">Transmembrane helix</keyword>
<dbReference type="GO" id="GO:0071618">
    <property type="term" value="F:lysophosphatidylethanolamine acyltransferase activity"/>
    <property type="evidence" value="ECO:0007669"/>
    <property type="project" value="TreeGrafter"/>
</dbReference>
<evidence type="ECO:0000256" key="9">
    <source>
        <dbReference type="ARBA" id="ARBA00023136"/>
    </source>
</evidence>
<feature type="transmembrane region" description="Helical" evidence="13">
    <location>
        <begin position="102"/>
        <end position="130"/>
    </location>
</feature>
<dbReference type="CDD" id="cd07991">
    <property type="entry name" value="LPLAT_LPCAT1-like"/>
    <property type="match status" value="1"/>
</dbReference>
<dbReference type="SMART" id="SM00563">
    <property type="entry name" value="PlsC"/>
    <property type="match status" value="1"/>
</dbReference>
<evidence type="ECO:0000259" key="14">
    <source>
        <dbReference type="SMART" id="SM00563"/>
    </source>
</evidence>
<evidence type="ECO:0000313" key="15">
    <source>
        <dbReference type="EMBL" id="KAK9143582.1"/>
    </source>
</evidence>
<evidence type="ECO:0000256" key="12">
    <source>
        <dbReference type="ARBA" id="ARBA00023315"/>
    </source>
</evidence>
<keyword evidence="6 13" id="KW-0812">Transmembrane</keyword>
<evidence type="ECO:0000256" key="13">
    <source>
        <dbReference type="SAM" id="Phobius"/>
    </source>
</evidence>
<keyword evidence="8" id="KW-0443">Lipid metabolism</keyword>
<evidence type="ECO:0000256" key="1">
    <source>
        <dbReference type="ARBA" id="ARBA00004370"/>
    </source>
</evidence>
<keyword evidence="12" id="KW-0012">Acyltransferase</keyword>
<gene>
    <name evidence="15" type="ORF">Syun_012982</name>
</gene>
<accession>A0AAP0K2S8</accession>
<evidence type="ECO:0000256" key="6">
    <source>
        <dbReference type="ARBA" id="ARBA00022692"/>
    </source>
</evidence>
<dbReference type="EMBL" id="JBBNAF010000005">
    <property type="protein sequence ID" value="KAK9143582.1"/>
    <property type="molecule type" value="Genomic_DNA"/>
</dbReference>
<reference evidence="15 16" key="1">
    <citation type="submission" date="2024-01" db="EMBL/GenBank/DDBJ databases">
        <title>Genome assemblies of Stephania.</title>
        <authorList>
            <person name="Yang L."/>
        </authorList>
    </citation>
    <scope>NUCLEOTIDE SEQUENCE [LARGE SCALE GENOMIC DNA]</scope>
    <source>
        <strain evidence="15">YNDBR</strain>
        <tissue evidence="15">Leaf</tissue>
    </source>
</reference>
<keyword evidence="4" id="KW-0444">Lipid biosynthesis</keyword>
<evidence type="ECO:0000313" key="16">
    <source>
        <dbReference type="Proteomes" id="UP001420932"/>
    </source>
</evidence>
<comment type="subcellular location">
    <subcellularLocation>
        <location evidence="1">Membrane</location>
    </subcellularLocation>
</comment>
<dbReference type="SUPFAM" id="SSF69593">
    <property type="entry name" value="Glycerol-3-phosphate (1)-acyltransferase"/>
    <property type="match status" value="1"/>
</dbReference>
<dbReference type="PANTHER" id="PTHR23063">
    <property type="entry name" value="PHOSPHOLIPID ACYLTRANSFERASE"/>
    <property type="match status" value="1"/>
</dbReference>
<comment type="caution">
    <text evidence="15">The sequence shown here is derived from an EMBL/GenBank/DDBJ whole genome shotgun (WGS) entry which is preliminary data.</text>
</comment>
<evidence type="ECO:0000256" key="7">
    <source>
        <dbReference type="ARBA" id="ARBA00022989"/>
    </source>
</evidence>
<evidence type="ECO:0000256" key="8">
    <source>
        <dbReference type="ARBA" id="ARBA00023098"/>
    </source>
</evidence>
<evidence type="ECO:0000256" key="5">
    <source>
        <dbReference type="ARBA" id="ARBA00022679"/>
    </source>
</evidence>
<dbReference type="GO" id="GO:0008654">
    <property type="term" value="P:phospholipid biosynthetic process"/>
    <property type="evidence" value="ECO:0007669"/>
    <property type="project" value="UniProtKB-KW"/>
</dbReference>
<dbReference type="InterPro" id="IPR002123">
    <property type="entry name" value="Plipid/glycerol_acylTrfase"/>
</dbReference>
<dbReference type="InterPro" id="IPR045252">
    <property type="entry name" value="LPCAT1-like"/>
</dbReference>
<dbReference type="Proteomes" id="UP001420932">
    <property type="component" value="Unassembled WGS sequence"/>
</dbReference>
<keyword evidence="11" id="KW-1208">Phospholipid metabolism</keyword>
<evidence type="ECO:0000256" key="11">
    <source>
        <dbReference type="ARBA" id="ARBA00023264"/>
    </source>
</evidence>
<evidence type="ECO:0000256" key="4">
    <source>
        <dbReference type="ARBA" id="ARBA00022516"/>
    </source>
</evidence>
<keyword evidence="5" id="KW-0808">Transferase</keyword>
<organism evidence="15 16">
    <name type="scientific">Stephania yunnanensis</name>
    <dbReference type="NCBI Taxonomy" id="152371"/>
    <lineage>
        <taxon>Eukaryota</taxon>
        <taxon>Viridiplantae</taxon>
        <taxon>Streptophyta</taxon>
        <taxon>Embryophyta</taxon>
        <taxon>Tracheophyta</taxon>
        <taxon>Spermatophyta</taxon>
        <taxon>Magnoliopsida</taxon>
        <taxon>Ranunculales</taxon>
        <taxon>Menispermaceae</taxon>
        <taxon>Menispermoideae</taxon>
        <taxon>Cissampelideae</taxon>
        <taxon>Stephania</taxon>
    </lineage>
</organism>
<comment type="similarity">
    <text evidence="3">Belongs to the 1-acyl-sn-glycerol-3-phosphate acyltransferase family.</text>
</comment>
<evidence type="ECO:0000256" key="10">
    <source>
        <dbReference type="ARBA" id="ARBA00023209"/>
    </source>
</evidence>
<feature type="domain" description="Phospholipid/glycerol acyltransferase" evidence="14">
    <location>
        <begin position="184"/>
        <end position="274"/>
    </location>
</feature>
<protein>
    <recommendedName>
        <fullName evidence="14">Phospholipid/glycerol acyltransferase domain-containing protein</fullName>
    </recommendedName>
</protein>